<reference evidence="1 3" key="1">
    <citation type="submission" date="2017-02" db="EMBL/GenBank/DDBJ databases">
        <title>Draft genome sequence of Moraxella caviae CCUG 355 type strain.</title>
        <authorList>
            <person name="Engstrom-Jakobsson H."/>
            <person name="Salva-Serra F."/>
            <person name="Thorell K."/>
            <person name="Gonzales-Siles L."/>
            <person name="Karlsson R."/>
            <person name="Boulund F."/>
            <person name="Engstrand L."/>
            <person name="Moore E."/>
        </authorList>
    </citation>
    <scope>NUCLEOTIDE SEQUENCE [LARGE SCALE GENOMIC DNA]</scope>
    <source>
        <strain evidence="1 3">CCUG 355</strain>
    </source>
</reference>
<dbReference type="InterPro" id="IPR014974">
    <property type="entry name" value="DUF1833"/>
</dbReference>
<dbReference type="EMBL" id="MUXU01000078">
    <property type="protein sequence ID" value="OOR87274.1"/>
    <property type="molecule type" value="Genomic_DNA"/>
</dbReference>
<evidence type="ECO:0000313" key="2">
    <source>
        <dbReference type="EMBL" id="STZ14059.1"/>
    </source>
</evidence>
<dbReference type="AlphaFoldDB" id="A0A1S9ZUY7"/>
<dbReference type="EMBL" id="UGQE01000004">
    <property type="protein sequence ID" value="STZ14059.1"/>
    <property type="molecule type" value="Genomic_DNA"/>
</dbReference>
<gene>
    <name evidence="1" type="ORF">B0181_10515</name>
    <name evidence="2" type="ORF">NCTC10293_01648</name>
</gene>
<evidence type="ECO:0000313" key="4">
    <source>
        <dbReference type="Proteomes" id="UP000255279"/>
    </source>
</evidence>
<dbReference type="RefSeq" id="WP_078277444.1">
    <property type="nucleotide sequence ID" value="NZ_MUXU01000078.1"/>
</dbReference>
<sequence>MVTDAEKYYWLVGRHDDVRLECIEITHPSFSRAYRFVRNHTDGVRVRHENGTYYDYDYLPITIQAAKTGESLEQAFTMGIGDVGEVMPFEIQRLRNGKHAHVRPTLNYRVYLSSDLTTPLNSVLGLEITDNQPQGQGAVFKCKAREVNATATGTKYTLDSYPTLRGFL</sequence>
<accession>A0A1S9ZUY7</accession>
<proteinExistence type="predicted"/>
<protein>
    <submittedName>
        <fullName evidence="2">Domain of uncharacterized function (DUF1833)</fullName>
    </submittedName>
</protein>
<dbReference type="OrthoDB" id="8636602at2"/>
<dbReference type="Proteomes" id="UP000255279">
    <property type="component" value="Unassembled WGS sequence"/>
</dbReference>
<reference evidence="2 4" key="2">
    <citation type="submission" date="2018-06" db="EMBL/GenBank/DDBJ databases">
        <authorList>
            <consortium name="Pathogen Informatics"/>
            <person name="Doyle S."/>
        </authorList>
    </citation>
    <scope>NUCLEOTIDE SEQUENCE [LARGE SCALE GENOMIC DNA]</scope>
    <source>
        <strain evidence="2 4">NCTC10293</strain>
    </source>
</reference>
<dbReference type="Pfam" id="PF08875">
    <property type="entry name" value="DUF1833"/>
    <property type="match status" value="1"/>
</dbReference>
<dbReference type="STRING" id="34060.B0181_10515"/>
<organism evidence="1 3">
    <name type="scientific">Moraxella caviae</name>
    <dbReference type="NCBI Taxonomy" id="34060"/>
    <lineage>
        <taxon>Bacteria</taxon>
        <taxon>Pseudomonadati</taxon>
        <taxon>Pseudomonadota</taxon>
        <taxon>Gammaproteobacteria</taxon>
        <taxon>Moraxellales</taxon>
        <taxon>Moraxellaceae</taxon>
        <taxon>Moraxella</taxon>
    </lineage>
</organism>
<keyword evidence="3" id="KW-1185">Reference proteome</keyword>
<evidence type="ECO:0000313" key="3">
    <source>
        <dbReference type="Proteomes" id="UP000190435"/>
    </source>
</evidence>
<evidence type="ECO:0000313" key="1">
    <source>
        <dbReference type="EMBL" id="OOR87274.1"/>
    </source>
</evidence>
<name>A0A1S9ZUY7_9GAMM</name>
<dbReference type="Proteomes" id="UP000190435">
    <property type="component" value="Unassembled WGS sequence"/>
</dbReference>